<organism evidence="1 2">
    <name type="scientific">Adineta steineri</name>
    <dbReference type="NCBI Taxonomy" id="433720"/>
    <lineage>
        <taxon>Eukaryota</taxon>
        <taxon>Metazoa</taxon>
        <taxon>Spiralia</taxon>
        <taxon>Gnathifera</taxon>
        <taxon>Rotifera</taxon>
        <taxon>Eurotatoria</taxon>
        <taxon>Bdelloidea</taxon>
        <taxon>Adinetida</taxon>
        <taxon>Adinetidae</taxon>
        <taxon>Adineta</taxon>
    </lineage>
</organism>
<protein>
    <submittedName>
        <fullName evidence="1">Uncharacterized protein</fullName>
    </submittedName>
</protein>
<evidence type="ECO:0000313" key="2">
    <source>
        <dbReference type="Proteomes" id="UP000663881"/>
    </source>
</evidence>
<reference evidence="1" key="1">
    <citation type="submission" date="2021-02" db="EMBL/GenBank/DDBJ databases">
        <authorList>
            <person name="Nowell W R."/>
        </authorList>
    </citation>
    <scope>NUCLEOTIDE SEQUENCE</scope>
</reference>
<dbReference type="InterPro" id="IPR038189">
    <property type="entry name" value="Cdc37_Hsp90-bd_sf"/>
</dbReference>
<name>A0A820QH64_9BILA</name>
<dbReference type="SUPFAM" id="SSF101391">
    <property type="entry name" value="Hsp90 co-chaperone CDC37"/>
    <property type="match status" value="1"/>
</dbReference>
<dbReference type="Gene3D" id="1.20.58.610">
    <property type="entry name" value="Cdc37, Hsp90 binding domain"/>
    <property type="match status" value="1"/>
</dbReference>
<feature type="non-terminal residue" evidence="1">
    <location>
        <position position="1"/>
    </location>
</feature>
<proteinExistence type="predicted"/>
<dbReference type="EMBL" id="CAJOAY010030607">
    <property type="protein sequence ID" value="CAF4420355.1"/>
    <property type="molecule type" value="Genomic_DNA"/>
</dbReference>
<dbReference type="Proteomes" id="UP000663881">
    <property type="component" value="Unassembled WGS sequence"/>
</dbReference>
<comment type="caution">
    <text evidence="1">The sequence shown here is derived from an EMBL/GenBank/DDBJ whole genome shotgun (WGS) entry which is preliminary data.</text>
</comment>
<dbReference type="AlphaFoldDB" id="A0A820QH64"/>
<evidence type="ECO:0000313" key="1">
    <source>
        <dbReference type="EMBL" id="CAF4420355.1"/>
    </source>
</evidence>
<accession>A0A820QH64</accession>
<gene>
    <name evidence="1" type="ORF">OKA104_LOCUS52485</name>
</gene>
<sequence length="88" mass="10590">KSFFRDNKGLLQDYVTLLDEIQCEEFLRINSHLVDQKVYQYLKNYCVHYYMRDDSFRADRGAKQALIIKNIINLMETTNYDPIENENC</sequence>